<dbReference type="OrthoDB" id="167809at2759"/>
<dbReference type="Pfam" id="PF00857">
    <property type="entry name" value="Isochorismatase"/>
    <property type="match status" value="1"/>
</dbReference>
<organism evidence="4 5">
    <name type="scientific">Trichoderma asperellum (strain ATCC 204424 / CBS 433.97 / NBRC 101777)</name>
    <dbReference type="NCBI Taxonomy" id="1042311"/>
    <lineage>
        <taxon>Eukaryota</taxon>
        <taxon>Fungi</taxon>
        <taxon>Dikarya</taxon>
        <taxon>Ascomycota</taxon>
        <taxon>Pezizomycotina</taxon>
        <taxon>Sordariomycetes</taxon>
        <taxon>Hypocreomycetidae</taxon>
        <taxon>Hypocreales</taxon>
        <taxon>Hypocreaceae</taxon>
        <taxon>Trichoderma</taxon>
    </lineage>
</organism>
<dbReference type="PANTHER" id="PTHR43540">
    <property type="entry name" value="PEROXYUREIDOACRYLATE/UREIDOACRYLATE AMIDOHYDROLASE-RELATED"/>
    <property type="match status" value="1"/>
</dbReference>
<evidence type="ECO:0000313" key="5">
    <source>
        <dbReference type="Proteomes" id="UP000240493"/>
    </source>
</evidence>
<dbReference type="CDD" id="cd00431">
    <property type="entry name" value="cysteine_hydrolases"/>
    <property type="match status" value="1"/>
</dbReference>
<keyword evidence="2" id="KW-0378">Hydrolase</keyword>
<dbReference type="SUPFAM" id="SSF52499">
    <property type="entry name" value="Isochorismatase-like hydrolases"/>
    <property type="match status" value="1"/>
</dbReference>
<evidence type="ECO:0000256" key="2">
    <source>
        <dbReference type="ARBA" id="ARBA00022801"/>
    </source>
</evidence>
<dbReference type="EMBL" id="KZ679266">
    <property type="protein sequence ID" value="PTB38124.1"/>
    <property type="molecule type" value="Genomic_DNA"/>
</dbReference>
<accession>A0A2T3Z039</accession>
<evidence type="ECO:0000313" key="4">
    <source>
        <dbReference type="EMBL" id="PTB38124.1"/>
    </source>
</evidence>
<dbReference type="STRING" id="1042311.A0A2T3Z039"/>
<keyword evidence="5" id="KW-1185">Reference proteome</keyword>
<evidence type="ECO:0000259" key="3">
    <source>
        <dbReference type="Pfam" id="PF00857"/>
    </source>
</evidence>
<dbReference type="InterPro" id="IPR000868">
    <property type="entry name" value="Isochorismatase-like_dom"/>
</dbReference>
<reference evidence="4 5" key="1">
    <citation type="submission" date="2016-07" db="EMBL/GenBank/DDBJ databases">
        <title>Multiple horizontal gene transfer events from other fungi enriched the ability of initially mycotrophic Trichoderma (Ascomycota) to feed on dead plant biomass.</title>
        <authorList>
            <consortium name="DOE Joint Genome Institute"/>
            <person name="Aerts A."/>
            <person name="Atanasova L."/>
            <person name="Chenthamara K."/>
            <person name="Zhang J."/>
            <person name="Grujic M."/>
            <person name="Henrissat B."/>
            <person name="Kuo A."/>
            <person name="Salamov A."/>
            <person name="Lipzen A."/>
            <person name="Labutti K."/>
            <person name="Barry K."/>
            <person name="Miao Y."/>
            <person name="Rahimi M.J."/>
            <person name="Shen Q."/>
            <person name="Grigoriev I.V."/>
            <person name="Kubicek C.P."/>
            <person name="Druzhinina I.S."/>
        </authorList>
    </citation>
    <scope>NUCLEOTIDE SEQUENCE [LARGE SCALE GENOMIC DNA]</scope>
    <source>
        <strain evidence="4 5">CBS 433.97</strain>
    </source>
</reference>
<protein>
    <recommendedName>
        <fullName evidence="3">Isochorismatase-like domain-containing protein</fullName>
    </recommendedName>
</protein>
<evidence type="ECO:0000256" key="1">
    <source>
        <dbReference type="ARBA" id="ARBA00006336"/>
    </source>
</evidence>
<proteinExistence type="inferred from homology"/>
<dbReference type="AlphaFoldDB" id="A0A2T3Z039"/>
<dbReference type="InterPro" id="IPR036380">
    <property type="entry name" value="Isochorismatase-like_sf"/>
</dbReference>
<dbReference type="PANTHER" id="PTHR43540:SF16">
    <property type="entry name" value="ISOCHORISMATASE-LIKE DOMAIN-CONTAINING PROTEIN"/>
    <property type="match status" value="1"/>
</dbReference>
<name>A0A2T3Z039_TRIA4</name>
<dbReference type="GO" id="GO:0016787">
    <property type="term" value="F:hydrolase activity"/>
    <property type="evidence" value="ECO:0007669"/>
    <property type="project" value="UniProtKB-KW"/>
</dbReference>
<dbReference type="Gene3D" id="3.40.50.850">
    <property type="entry name" value="Isochorismatase-like"/>
    <property type="match status" value="1"/>
</dbReference>
<dbReference type="InterPro" id="IPR050272">
    <property type="entry name" value="Isochorismatase-like_hydrls"/>
</dbReference>
<sequence>MQEKTAFVLIDPLNDFLHSEGKVYPALKASIEATDTVDNLQKFVEAARSRHIPIFYCQHQLYEEGQFDDWHHMSKSQLRIQQSNTFAAGSFGAEIYKGLEPDRSNGDAIVSRHWNSSSFGNTDLDYQLRQRDITHVVCAGMVANTCLEATARYAVELGYHVTIISDATAGFSVELRDVAEKVIWPTIVDEVSTIDQWTEKSNSAK</sequence>
<feature type="domain" description="Isochorismatase-like" evidence="3">
    <location>
        <begin position="5"/>
        <end position="179"/>
    </location>
</feature>
<gene>
    <name evidence="4" type="ORF">M441DRAFT_446847</name>
</gene>
<dbReference type="Proteomes" id="UP000240493">
    <property type="component" value="Unassembled WGS sequence"/>
</dbReference>
<comment type="similarity">
    <text evidence="1">Belongs to the isochorismatase family.</text>
</comment>